<comment type="caution">
    <text evidence="5">The sequence shown here is derived from an EMBL/GenBank/DDBJ whole genome shotgun (WGS) entry which is preliminary data.</text>
</comment>
<dbReference type="InterPro" id="IPR050219">
    <property type="entry name" value="DnaG_primase"/>
</dbReference>
<evidence type="ECO:0000313" key="5">
    <source>
        <dbReference type="EMBL" id="KAB6662666.1"/>
    </source>
</evidence>
<evidence type="ECO:0000256" key="1">
    <source>
        <dbReference type="ARBA" id="ARBA00022723"/>
    </source>
</evidence>
<dbReference type="GO" id="GO:0003677">
    <property type="term" value="F:DNA binding"/>
    <property type="evidence" value="ECO:0007669"/>
    <property type="project" value="InterPro"/>
</dbReference>
<name>A0A6I1BR09_PHOVU</name>
<dbReference type="EMBL" id="WDAG01000003">
    <property type="protein sequence ID" value="KAB6662666.1"/>
    <property type="molecule type" value="Genomic_DNA"/>
</dbReference>
<dbReference type="SUPFAM" id="SSF56731">
    <property type="entry name" value="DNA primase core"/>
    <property type="match status" value="1"/>
</dbReference>
<dbReference type="AlphaFoldDB" id="A0A6I1BR09"/>
<accession>A0A6I1BR09</accession>
<dbReference type="Pfam" id="PF13155">
    <property type="entry name" value="Toprim_2"/>
    <property type="match status" value="1"/>
</dbReference>
<dbReference type="GO" id="GO:0006269">
    <property type="term" value="P:DNA replication, synthesis of primer"/>
    <property type="evidence" value="ECO:0007669"/>
    <property type="project" value="TreeGrafter"/>
</dbReference>
<dbReference type="Gene3D" id="3.90.580.10">
    <property type="entry name" value="Zinc finger, CHC2-type domain"/>
    <property type="match status" value="1"/>
</dbReference>
<dbReference type="Pfam" id="PF01807">
    <property type="entry name" value="Zn_ribbon_DnaG"/>
    <property type="match status" value="1"/>
</dbReference>
<evidence type="ECO:0000313" key="10">
    <source>
        <dbReference type="Proteomes" id="UP000470952"/>
    </source>
</evidence>
<keyword evidence="1" id="KW-0479">Metal-binding</keyword>
<keyword evidence="2" id="KW-0863">Zinc-finger</keyword>
<dbReference type="GO" id="GO:0003899">
    <property type="term" value="F:DNA-directed RNA polymerase activity"/>
    <property type="evidence" value="ECO:0007669"/>
    <property type="project" value="InterPro"/>
</dbReference>
<evidence type="ECO:0000313" key="9">
    <source>
        <dbReference type="Proteomes" id="UP000470777"/>
    </source>
</evidence>
<dbReference type="GO" id="GO:0005737">
    <property type="term" value="C:cytoplasm"/>
    <property type="evidence" value="ECO:0007669"/>
    <property type="project" value="TreeGrafter"/>
</dbReference>
<feature type="domain" description="Zinc finger CHC2-type" evidence="4">
    <location>
        <begin position="39"/>
        <end position="89"/>
    </location>
</feature>
<dbReference type="EMBL" id="WCZV01000003">
    <property type="protein sequence ID" value="KAB6702981.1"/>
    <property type="molecule type" value="Genomic_DNA"/>
</dbReference>
<dbReference type="SUPFAM" id="SSF57783">
    <property type="entry name" value="Zinc beta-ribbon"/>
    <property type="match status" value="1"/>
</dbReference>
<sequence>MNTETEIDRMKRIPIEDFLARLGYHPVQRRANAVWYRSPYREEKTPSFKVNPEKNLWYDFGEGKGGNIFALAGEFIRSDDFLTQVKYVAEMSGMPLPEHEPRQSPGVRQAGGQSFEDVEILPLQNRALLHYLQERGIPSAIAIANCKEMRYTTHGKRYFSVAFGNGSGGYEIRNPFFKGCVPPKDVTLLPSGSTVCNVHEGFMDYLSARALGIGNGEDHLVLNSVSNAAKAYRHLDGYGRINCYLDNDEAGRRTLEALGTRYGERVSDCSGIYGGCKDLNEHLQKTLAERLTQHENEKKSKSIKM</sequence>
<dbReference type="PANTHER" id="PTHR30313">
    <property type="entry name" value="DNA PRIMASE"/>
    <property type="match status" value="1"/>
</dbReference>
<evidence type="ECO:0000313" key="8">
    <source>
        <dbReference type="Proteomes" id="UP000437380"/>
    </source>
</evidence>
<dbReference type="RefSeq" id="WP_130085095.1">
    <property type="nucleotide sequence ID" value="NZ_RCXY01000004.1"/>
</dbReference>
<evidence type="ECO:0000313" key="7">
    <source>
        <dbReference type="EMBL" id="KAB6702981.1"/>
    </source>
</evidence>
<dbReference type="EMBL" id="WCZY01000003">
    <property type="protein sequence ID" value="KAB6696102.1"/>
    <property type="molecule type" value="Genomic_DNA"/>
</dbReference>
<dbReference type="Proteomes" id="UP000437380">
    <property type="component" value="Unassembled WGS sequence"/>
</dbReference>
<dbReference type="PANTHER" id="PTHR30313:SF2">
    <property type="entry name" value="DNA PRIMASE"/>
    <property type="match status" value="1"/>
</dbReference>
<reference evidence="8 9" key="1">
    <citation type="journal article" date="2019" name="Nat. Med.">
        <title>A library of human gut bacterial isolates paired with longitudinal multiomics data enables mechanistic microbiome research.</title>
        <authorList>
            <person name="Poyet M."/>
            <person name="Groussin M."/>
            <person name="Gibbons S.M."/>
            <person name="Avila-Pacheco J."/>
            <person name="Jiang X."/>
            <person name="Kearney S.M."/>
            <person name="Perrotta A.R."/>
            <person name="Berdy B."/>
            <person name="Zhao S."/>
            <person name="Lieberman T.D."/>
            <person name="Swanson P.K."/>
            <person name="Smith M."/>
            <person name="Roesemann S."/>
            <person name="Alexander J.E."/>
            <person name="Rich S.A."/>
            <person name="Livny J."/>
            <person name="Vlamakis H."/>
            <person name="Clish C."/>
            <person name="Bullock K."/>
            <person name="Deik A."/>
            <person name="Scott J."/>
            <person name="Pierce K.A."/>
            <person name="Xavier R.J."/>
            <person name="Alm E.J."/>
        </authorList>
    </citation>
    <scope>NUCLEOTIDE SEQUENCE [LARGE SCALE GENOMIC DNA]</scope>
    <source>
        <strain evidence="7 8">BIOML-A82</strain>
        <strain evidence="6 9">BIOML-A85</strain>
        <strain evidence="5 10">BIOML-A93</strain>
    </source>
</reference>
<dbReference type="GO" id="GO:0008270">
    <property type="term" value="F:zinc ion binding"/>
    <property type="evidence" value="ECO:0007669"/>
    <property type="project" value="UniProtKB-KW"/>
</dbReference>
<keyword evidence="3" id="KW-0862">Zinc</keyword>
<evidence type="ECO:0000256" key="2">
    <source>
        <dbReference type="ARBA" id="ARBA00022771"/>
    </source>
</evidence>
<gene>
    <name evidence="7" type="ORF">GAY17_03700</name>
    <name evidence="5" type="ORF">GAZ76_04355</name>
    <name evidence="6" type="ORF">GAZ92_03785</name>
</gene>
<evidence type="ECO:0000259" key="4">
    <source>
        <dbReference type="SMART" id="SM00400"/>
    </source>
</evidence>
<organism evidence="5 10">
    <name type="scientific">Phocaeicola vulgatus</name>
    <name type="common">Bacteroides vulgatus</name>
    <dbReference type="NCBI Taxonomy" id="821"/>
    <lineage>
        <taxon>Bacteria</taxon>
        <taxon>Pseudomonadati</taxon>
        <taxon>Bacteroidota</taxon>
        <taxon>Bacteroidia</taxon>
        <taxon>Bacteroidales</taxon>
        <taxon>Bacteroidaceae</taxon>
        <taxon>Phocaeicola</taxon>
    </lineage>
</organism>
<dbReference type="Proteomes" id="UP000470952">
    <property type="component" value="Unassembled WGS sequence"/>
</dbReference>
<evidence type="ECO:0000313" key="6">
    <source>
        <dbReference type="EMBL" id="KAB6696102.1"/>
    </source>
</evidence>
<evidence type="ECO:0000256" key="3">
    <source>
        <dbReference type="ARBA" id="ARBA00022833"/>
    </source>
</evidence>
<dbReference type="SMART" id="SM00400">
    <property type="entry name" value="ZnF_CHCC"/>
    <property type="match status" value="1"/>
</dbReference>
<dbReference type="CDD" id="cd01029">
    <property type="entry name" value="TOPRIM_primases"/>
    <property type="match status" value="1"/>
</dbReference>
<proteinExistence type="predicted"/>
<dbReference type="InterPro" id="IPR002694">
    <property type="entry name" value="Znf_CHC2"/>
</dbReference>
<dbReference type="InterPro" id="IPR036977">
    <property type="entry name" value="DNA_primase_Znf_CHC2"/>
</dbReference>
<dbReference type="Gene3D" id="3.40.1360.10">
    <property type="match status" value="1"/>
</dbReference>
<dbReference type="InterPro" id="IPR034154">
    <property type="entry name" value="TOPRIM_DnaG/twinkle"/>
</dbReference>
<protein>
    <submittedName>
        <fullName evidence="5">DNA primase</fullName>
    </submittedName>
</protein>
<dbReference type="Proteomes" id="UP000470777">
    <property type="component" value="Unassembled WGS sequence"/>
</dbReference>